<dbReference type="EMBL" id="JAKMXF010000155">
    <property type="protein sequence ID" value="KAI6656141.1"/>
    <property type="molecule type" value="Genomic_DNA"/>
</dbReference>
<comment type="similarity">
    <text evidence="1">Belongs to the SAPS family.</text>
</comment>
<proteinExistence type="inferred from homology"/>
<feature type="region of interest" description="Disordered" evidence="3">
    <location>
        <begin position="636"/>
        <end position="690"/>
    </location>
</feature>
<evidence type="ECO:0000256" key="2">
    <source>
        <dbReference type="ARBA" id="ARBA00023306"/>
    </source>
</evidence>
<keyword evidence="5" id="KW-1185">Reference proteome</keyword>
<keyword evidence="2" id="KW-0131">Cell cycle</keyword>
<dbReference type="AlphaFoldDB" id="A0AAV7K6V2"/>
<evidence type="ECO:0000256" key="1">
    <source>
        <dbReference type="ARBA" id="ARBA00006180"/>
    </source>
</evidence>
<reference evidence="4 5" key="1">
    <citation type="journal article" date="2023" name="BMC Biol.">
        <title>The compact genome of the sponge Oopsacas minuta (Hexactinellida) is lacking key metazoan core genes.</title>
        <authorList>
            <person name="Santini S."/>
            <person name="Schenkelaars Q."/>
            <person name="Jourda C."/>
            <person name="Duchesne M."/>
            <person name="Belahbib H."/>
            <person name="Rocher C."/>
            <person name="Selva M."/>
            <person name="Riesgo A."/>
            <person name="Vervoort M."/>
            <person name="Leys S.P."/>
            <person name="Kodjabachian L."/>
            <person name="Le Bivic A."/>
            <person name="Borchiellini C."/>
            <person name="Claverie J.M."/>
            <person name="Renard E."/>
        </authorList>
    </citation>
    <scope>NUCLEOTIDE SEQUENCE [LARGE SCALE GENOMIC DNA]</scope>
    <source>
        <strain evidence="4">SPO-2</strain>
    </source>
</reference>
<evidence type="ECO:0000313" key="5">
    <source>
        <dbReference type="Proteomes" id="UP001165289"/>
    </source>
</evidence>
<dbReference type="InterPro" id="IPR007587">
    <property type="entry name" value="SAPS"/>
</dbReference>
<dbReference type="PANTHER" id="PTHR12634">
    <property type="entry name" value="SIT4 YEAST -ASSOCIATING PROTEIN-RELATED"/>
    <property type="match status" value="1"/>
</dbReference>
<protein>
    <submittedName>
        <fullName evidence="4">Serine/threonine-protein phosphatase 6 regulatory subunit 3-like isoform X2</fullName>
    </submittedName>
</protein>
<dbReference type="Proteomes" id="UP001165289">
    <property type="component" value="Unassembled WGS sequence"/>
</dbReference>
<dbReference type="PANTHER" id="PTHR12634:SF8">
    <property type="entry name" value="FIERY MOUNTAIN, ISOFORM D"/>
    <property type="match status" value="1"/>
</dbReference>
<feature type="compositionally biased region" description="Acidic residues" evidence="3">
    <location>
        <begin position="667"/>
        <end position="679"/>
    </location>
</feature>
<comment type="caution">
    <text evidence="4">The sequence shown here is derived from an EMBL/GenBank/DDBJ whole genome shotgun (WGS) entry which is preliminary data.</text>
</comment>
<organism evidence="4 5">
    <name type="scientific">Oopsacas minuta</name>
    <dbReference type="NCBI Taxonomy" id="111878"/>
    <lineage>
        <taxon>Eukaryota</taxon>
        <taxon>Metazoa</taxon>
        <taxon>Porifera</taxon>
        <taxon>Hexactinellida</taxon>
        <taxon>Hexasterophora</taxon>
        <taxon>Lyssacinosida</taxon>
        <taxon>Leucopsacidae</taxon>
        <taxon>Oopsacas</taxon>
    </lineage>
</organism>
<name>A0AAV7K6V2_9METZ</name>
<evidence type="ECO:0000256" key="3">
    <source>
        <dbReference type="SAM" id="MobiDB-lite"/>
    </source>
</evidence>
<dbReference type="Pfam" id="PF04499">
    <property type="entry name" value="SAPS"/>
    <property type="match status" value="2"/>
</dbReference>
<dbReference type="GO" id="GO:0019903">
    <property type="term" value="F:protein phosphatase binding"/>
    <property type="evidence" value="ECO:0007669"/>
    <property type="project" value="InterPro"/>
</dbReference>
<dbReference type="GO" id="GO:0019888">
    <property type="term" value="F:protein phosphatase regulator activity"/>
    <property type="evidence" value="ECO:0007669"/>
    <property type="project" value="TreeGrafter"/>
</dbReference>
<gene>
    <name evidence="4" type="ORF">LOD99_1474</name>
</gene>
<sequence length="1019" mass="115150">MFWRLPFRPTSSLDTTISKDDVTLYQILDDEDIIQEGKTQNPKLCDFISIPENLLELVSLITTLPSEQMGEKIRYKYPNIACELLCSNMGSISDSLVNEHFISLTSFLKLKPPLNPLFSSFCCKVLTFLCKNKSNEIFSNFRLHYDILQDLMLHIGTSSCMDLILQLVTIGEHQQLEFIHWLDDKKLIQSLVGMIRAGSSPDVCYNASQLLIEIQRVERDSCIETLDTLIFIQVMESQEVIENILRNVFMDEDGPSRSIHLQCCIAFLQGLLQPVRSLDQMIYPDLSLPIRLGTSNIEANSPIEGFHSVKEFPLSQGGIKVLNIISRHVFDFHTLLSESPEIFFHGAPVLGYRRLVIIRLLTAILQVTPSQFQLRFISSGILKTLLDLFIKFPWNNFLHTQVEIIVRTLLSPFTKSNEDKVAKEIDTTELILTGDDVDSMSSTELFKLILSEGEIIEKLLQCWEANQISQISKGRRMGYMGHLTIITNRVTEILQSDKDLLCIFDEFLPDEVLKSWNRLVSEDLTELNLKNESKMGGDSLVPNFTPPEEDIPSDPVINQAYTEYQLFPVAANFEDGFGGEDELFYEEIASNPFSELNSFDFSLTSDEDKSSIHAFLDMCNGTINLFNEHSPIHRIIDSPPSSESDDWTSHPIESNYNRSNNLRISEFDSDEDDDDEDHDSDIPEKIKSSLNDSSDMIETHIFYTQTVNGTHSQTDSVDEPFAMLQKETFSHCGDVNETSLNWPLGESSNPNTWAEFGPFSNISSESKTQEVSSLLTLKTPENLITTNDDKSQDIFKGSKNDEISSQIFHHCQAIDMESEDVSKIGNREIDYIHNRSDEHVLPTKVGDLQDIYPLQDVSIKEENIAVNLFAESPQVHSVTQEIVDSEDKKDNITSDFFNLNLNNNNNIEVLNVTDTTDCLGDENFTFLNSLGLIHDYFSIPNLESPSENMPKDINSGALAPSCQFIDEDHANLETSNDESLLSFRGDSSFLSVAGSRDLAVKAHNEYLVNSGQSKIAKSL</sequence>
<dbReference type="GO" id="GO:0005829">
    <property type="term" value="C:cytosol"/>
    <property type="evidence" value="ECO:0007669"/>
    <property type="project" value="TreeGrafter"/>
</dbReference>
<feature type="compositionally biased region" description="Polar residues" evidence="3">
    <location>
        <begin position="651"/>
        <end position="663"/>
    </location>
</feature>
<accession>A0AAV7K6V2</accession>
<dbReference type="GO" id="GO:0005634">
    <property type="term" value="C:nucleus"/>
    <property type="evidence" value="ECO:0007669"/>
    <property type="project" value="TreeGrafter"/>
</dbReference>
<evidence type="ECO:0000313" key="4">
    <source>
        <dbReference type="EMBL" id="KAI6656141.1"/>
    </source>
</evidence>